<dbReference type="Proteomes" id="UP000187203">
    <property type="component" value="Unassembled WGS sequence"/>
</dbReference>
<sequence>MLSVVQHRGQAFLLQVVQIFVVEAKAGAKLGTL</sequence>
<proteinExistence type="predicted"/>
<gene>
    <name evidence="1" type="ORF">COLO4_02117</name>
</gene>
<organism evidence="1 2">
    <name type="scientific">Corchorus olitorius</name>
    <dbReference type="NCBI Taxonomy" id="93759"/>
    <lineage>
        <taxon>Eukaryota</taxon>
        <taxon>Viridiplantae</taxon>
        <taxon>Streptophyta</taxon>
        <taxon>Embryophyta</taxon>
        <taxon>Tracheophyta</taxon>
        <taxon>Spermatophyta</taxon>
        <taxon>Magnoliopsida</taxon>
        <taxon>eudicotyledons</taxon>
        <taxon>Gunneridae</taxon>
        <taxon>Pentapetalae</taxon>
        <taxon>rosids</taxon>
        <taxon>malvids</taxon>
        <taxon>Malvales</taxon>
        <taxon>Malvaceae</taxon>
        <taxon>Grewioideae</taxon>
        <taxon>Apeibeae</taxon>
        <taxon>Corchorus</taxon>
    </lineage>
</organism>
<keyword evidence="2" id="KW-1185">Reference proteome</keyword>
<protein>
    <submittedName>
        <fullName evidence="1">Uncharacterized protein</fullName>
    </submittedName>
</protein>
<dbReference type="EMBL" id="AWUE01004916">
    <property type="protein sequence ID" value="OMP13189.1"/>
    <property type="molecule type" value="Genomic_DNA"/>
</dbReference>
<reference evidence="2" key="1">
    <citation type="submission" date="2013-09" db="EMBL/GenBank/DDBJ databases">
        <title>Corchorus olitorius genome sequencing.</title>
        <authorList>
            <person name="Alam M."/>
            <person name="Haque M.S."/>
            <person name="Islam M.S."/>
            <person name="Emdad E.M."/>
            <person name="Islam M.M."/>
            <person name="Ahmed B."/>
            <person name="Halim A."/>
            <person name="Hossen Q.M.M."/>
            <person name="Hossain M.Z."/>
            <person name="Ahmed R."/>
            <person name="Khan M.M."/>
            <person name="Islam R."/>
            <person name="Rashid M.M."/>
            <person name="Khan S.A."/>
            <person name="Rahman M.S."/>
            <person name="Alam M."/>
            <person name="Yahiya A.S."/>
            <person name="Khan M.S."/>
            <person name="Azam M.S."/>
            <person name="Haque T."/>
            <person name="Lashkar M.Z.H."/>
            <person name="Akhand A.I."/>
            <person name="Morshed G."/>
            <person name="Roy S."/>
            <person name="Uddin K.S."/>
            <person name="Rabeya T."/>
            <person name="Hossain A.S."/>
            <person name="Chowdhury A."/>
            <person name="Snigdha A.R."/>
            <person name="Mortoza M.S."/>
            <person name="Matin S.A."/>
            <person name="Hoque S.M.E."/>
            <person name="Islam M.K."/>
            <person name="Roy D.K."/>
            <person name="Haider R."/>
            <person name="Moosa M.M."/>
            <person name="Elias S.M."/>
            <person name="Hasan A.M."/>
            <person name="Jahan S."/>
            <person name="Shafiuddin M."/>
            <person name="Mahmood N."/>
            <person name="Shommy N.S."/>
        </authorList>
    </citation>
    <scope>NUCLEOTIDE SEQUENCE [LARGE SCALE GENOMIC DNA]</scope>
    <source>
        <strain evidence="2">cv. O-4</strain>
    </source>
</reference>
<evidence type="ECO:0000313" key="2">
    <source>
        <dbReference type="Proteomes" id="UP000187203"/>
    </source>
</evidence>
<comment type="caution">
    <text evidence="1">The sequence shown here is derived from an EMBL/GenBank/DDBJ whole genome shotgun (WGS) entry which is preliminary data.</text>
</comment>
<evidence type="ECO:0000313" key="1">
    <source>
        <dbReference type="EMBL" id="OMP13189.1"/>
    </source>
</evidence>
<dbReference type="AlphaFoldDB" id="A0A1R3L1L5"/>
<accession>A0A1R3L1L5</accession>
<name>A0A1R3L1L5_9ROSI</name>